<dbReference type="Pfam" id="PF02578">
    <property type="entry name" value="Cu-oxidase_4"/>
    <property type="match status" value="1"/>
</dbReference>
<dbReference type="AlphaFoldDB" id="A0A4Y4D6K1"/>
<evidence type="ECO:0000256" key="1">
    <source>
        <dbReference type="ARBA" id="ARBA00000553"/>
    </source>
</evidence>
<keyword evidence="13" id="KW-1185">Reference proteome</keyword>
<name>A0A4Y4D6K1_KOCVA</name>
<accession>A0A4Y4D6K1</accession>
<keyword evidence="8" id="KW-0186">Copper</keyword>
<gene>
    <name evidence="12" type="ORF">KVA01_13880</name>
</gene>
<sequence length="245" mass="25687">MWYRSEERGVGVAFTDACEGNLAAHTGDDPAEVARRRRRLEEQLGSGPVRYVRQVHGIVVHDVTGAAAQDGDPAAAPEADAVVSADGRPVGILTADCLPVVLVGEVPGGTPVLAVAHAGRKGLLSGVLQAAVNSVRGHGAHGIEAWIGPAVCGACYEVPEEMAREAGALVPGIVSTTSWGTTGLDLPGAARTLLEANGVRVRPETLDHSAWCTLEHEDLYSYRRDRTTGRFAGVVWAREGSGRDE</sequence>
<dbReference type="OrthoDB" id="4279at2"/>
<keyword evidence="6" id="KW-0378">Hydrolase</keyword>
<dbReference type="GO" id="GO:0017061">
    <property type="term" value="F:S-methyl-5-thioadenosine phosphorylase activity"/>
    <property type="evidence" value="ECO:0007669"/>
    <property type="project" value="UniProtKB-EC"/>
</dbReference>
<evidence type="ECO:0000313" key="12">
    <source>
        <dbReference type="EMBL" id="GEC99233.1"/>
    </source>
</evidence>
<protein>
    <submittedName>
        <fullName evidence="12">Laccase domain protein</fullName>
    </submittedName>
</protein>
<evidence type="ECO:0000256" key="8">
    <source>
        <dbReference type="ARBA" id="ARBA00023008"/>
    </source>
</evidence>
<comment type="catalytic activity">
    <reaction evidence="9">
        <text>adenosine + H2O + H(+) = inosine + NH4(+)</text>
        <dbReference type="Rhea" id="RHEA:24408"/>
        <dbReference type="ChEBI" id="CHEBI:15377"/>
        <dbReference type="ChEBI" id="CHEBI:15378"/>
        <dbReference type="ChEBI" id="CHEBI:16335"/>
        <dbReference type="ChEBI" id="CHEBI:17596"/>
        <dbReference type="ChEBI" id="CHEBI:28938"/>
        <dbReference type="EC" id="3.5.4.4"/>
    </reaction>
    <physiologicalReaction direction="left-to-right" evidence="9">
        <dbReference type="Rhea" id="RHEA:24409"/>
    </physiologicalReaction>
</comment>
<reference evidence="12 13" key="1">
    <citation type="submission" date="2019-06" db="EMBL/GenBank/DDBJ databases">
        <title>Whole genome shotgun sequence of Kocuria varians NBRC 15358.</title>
        <authorList>
            <person name="Hosoyama A."/>
            <person name="Uohara A."/>
            <person name="Ohji S."/>
            <person name="Ichikawa N."/>
        </authorList>
    </citation>
    <scope>NUCLEOTIDE SEQUENCE [LARGE SCALE GENOMIC DNA]</scope>
    <source>
        <strain evidence="12 13">NBRC 15358</strain>
    </source>
</reference>
<dbReference type="CDD" id="cd16833">
    <property type="entry name" value="YfiH"/>
    <property type="match status" value="1"/>
</dbReference>
<dbReference type="SUPFAM" id="SSF64438">
    <property type="entry name" value="CNF1/YfiH-like putative cysteine hydrolases"/>
    <property type="match status" value="1"/>
</dbReference>
<comment type="catalytic activity">
    <reaction evidence="10">
        <text>adenosine + phosphate = alpha-D-ribose 1-phosphate + adenine</text>
        <dbReference type="Rhea" id="RHEA:27642"/>
        <dbReference type="ChEBI" id="CHEBI:16335"/>
        <dbReference type="ChEBI" id="CHEBI:16708"/>
        <dbReference type="ChEBI" id="CHEBI:43474"/>
        <dbReference type="ChEBI" id="CHEBI:57720"/>
        <dbReference type="EC" id="2.4.2.1"/>
    </reaction>
    <physiologicalReaction direction="left-to-right" evidence="10">
        <dbReference type="Rhea" id="RHEA:27643"/>
    </physiologicalReaction>
</comment>
<evidence type="ECO:0000256" key="9">
    <source>
        <dbReference type="ARBA" id="ARBA00047989"/>
    </source>
</evidence>
<evidence type="ECO:0000256" key="3">
    <source>
        <dbReference type="ARBA" id="ARBA00007353"/>
    </source>
</evidence>
<keyword evidence="5" id="KW-0479">Metal-binding</keyword>
<dbReference type="GO" id="GO:0016787">
    <property type="term" value="F:hydrolase activity"/>
    <property type="evidence" value="ECO:0007669"/>
    <property type="project" value="UniProtKB-KW"/>
</dbReference>
<comment type="function">
    <text evidence="2">Purine nucleoside enzyme that catalyzes the phosphorolysis of adenosine and inosine nucleosides, yielding D-ribose 1-phosphate and the respective free bases, adenine and hypoxanthine. Also catalyzes the phosphorolysis of S-methyl-5'-thioadenosine into adenine and S-methyl-5-thio-alpha-D-ribose 1-phosphate. Also has adenosine deaminase activity.</text>
</comment>
<evidence type="ECO:0000256" key="5">
    <source>
        <dbReference type="ARBA" id="ARBA00022723"/>
    </source>
</evidence>
<evidence type="ECO:0000256" key="2">
    <source>
        <dbReference type="ARBA" id="ARBA00003215"/>
    </source>
</evidence>
<dbReference type="STRING" id="1272.GCA_900014985_00242"/>
<dbReference type="InterPro" id="IPR003730">
    <property type="entry name" value="Cu_polyphenol_OxRdtase"/>
</dbReference>
<comment type="catalytic activity">
    <reaction evidence="11">
        <text>S-methyl-5'-thioadenosine + phosphate = 5-(methylsulfanyl)-alpha-D-ribose 1-phosphate + adenine</text>
        <dbReference type="Rhea" id="RHEA:11852"/>
        <dbReference type="ChEBI" id="CHEBI:16708"/>
        <dbReference type="ChEBI" id="CHEBI:17509"/>
        <dbReference type="ChEBI" id="CHEBI:43474"/>
        <dbReference type="ChEBI" id="CHEBI:58533"/>
        <dbReference type="EC" id="2.4.2.28"/>
    </reaction>
    <physiologicalReaction direction="left-to-right" evidence="11">
        <dbReference type="Rhea" id="RHEA:11853"/>
    </physiologicalReaction>
</comment>
<comment type="similarity">
    <text evidence="3">Belongs to the purine nucleoside phosphorylase YfiH/LACC1 family.</text>
</comment>
<organism evidence="12 13">
    <name type="scientific">Kocuria varians</name>
    <name type="common">Micrococcus varians</name>
    <dbReference type="NCBI Taxonomy" id="1272"/>
    <lineage>
        <taxon>Bacteria</taxon>
        <taxon>Bacillati</taxon>
        <taxon>Actinomycetota</taxon>
        <taxon>Actinomycetes</taxon>
        <taxon>Micrococcales</taxon>
        <taxon>Micrococcaceae</taxon>
        <taxon>Kocuria</taxon>
    </lineage>
</organism>
<comment type="caution">
    <text evidence="12">The sequence shown here is derived from an EMBL/GenBank/DDBJ whole genome shotgun (WGS) entry which is preliminary data.</text>
</comment>
<dbReference type="GO" id="GO:0005507">
    <property type="term" value="F:copper ion binding"/>
    <property type="evidence" value="ECO:0007669"/>
    <property type="project" value="TreeGrafter"/>
</dbReference>
<evidence type="ECO:0000256" key="11">
    <source>
        <dbReference type="ARBA" id="ARBA00049893"/>
    </source>
</evidence>
<dbReference type="PANTHER" id="PTHR30616:SF2">
    <property type="entry name" value="PURINE NUCLEOSIDE PHOSPHORYLASE LACC1"/>
    <property type="match status" value="1"/>
</dbReference>
<evidence type="ECO:0000256" key="7">
    <source>
        <dbReference type="ARBA" id="ARBA00022833"/>
    </source>
</evidence>
<dbReference type="Gene3D" id="3.60.140.10">
    <property type="entry name" value="CNF1/YfiH-like putative cysteine hydrolases"/>
    <property type="match status" value="1"/>
</dbReference>
<dbReference type="InterPro" id="IPR011324">
    <property type="entry name" value="Cytotoxic_necrot_fac-like_cat"/>
</dbReference>
<dbReference type="RefSeq" id="WP_068467103.1">
    <property type="nucleotide sequence ID" value="NZ_BJNW01000010.1"/>
</dbReference>
<proteinExistence type="inferred from homology"/>
<comment type="catalytic activity">
    <reaction evidence="1">
        <text>inosine + phosphate = alpha-D-ribose 1-phosphate + hypoxanthine</text>
        <dbReference type="Rhea" id="RHEA:27646"/>
        <dbReference type="ChEBI" id="CHEBI:17368"/>
        <dbReference type="ChEBI" id="CHEBI:17596"/>
        <dbReference type="ChEBI" id="CHEBI:43474"/>
        <dbReference type="ChEBI" id="CHEBI:57720"/>
        <dbReference type="EC" id="2.4.2.1"/>
    </reaction>
    <physiologicalReaction direction="left-to-right" evidence="1">
        <dbReference type="Rhea" id="RHEA:27647"/>
    </physiologicalReaction>
</comment>
<evidence type="ECO:0000256" key="10">
    <source>
        <dbReference type="ARBA" id="ARBA00048968"/>
    </source>
</evidence>
<dbReference type="EMBL" id="BJNW01000010">
    <property type="protein sequence ID" value="GEC99233.1"/>
    <property type="molecule type" value="Genomic_DNA"/>
</dbReference>
<evidence type="ECO:0000313" key="13">
    <source>
        <dbReference type="Proteomes" id="UP000315730"/>
    </source>
</evidence>
<dbReference type="InterPro" id="IPR038371">
    <property type="entry name" value="Cu_polyphenol_OxRdtase_sf"/>
</dbReference>
<evidence type="ECO:0000256" key="4">
    <source>
        <dbReference type="ARBA" id="ARBA00022679"/>
    </source>
</evidence>
<keyword evidence="4" id="KW-0808">Transferase</keyword>
<dbReference type="PANTHER" id="PTHR30616">
    <property type="entry name" value="UNCHARACTERIZED PROTEIN YFIH"/>
    <property type="match status" value="1"/>
</dbReference>
<dbReference type="Proteomes" id="UP000315730">
    <property type="component" value="Unassembled WGS sequence"/>
</dbReference>
<keyword evidence="7" id="KW-0862">Zinc</keyword>
<evidence type="ECO:0000256" key="6">
    <source>
        <dbReference type="ARBA" id="ARBA00022801"/>
    </source>
</evidence>